<evidence type="ECO:0000313" key="2">
    <source>
        <dbReference type="Proteomes" id="UP000265520"/>
    </source>
</evidence>
<accession>A0A392RB75</accession>
<dbReference type="AlphaFoldDB" id="A0A392RB75"/>
<keyword evidence="2" id="KW-1185">Reference proteome</keyword>
<organism evidence="1 2">
    <name type="scientific">Trifolium medium</name>
    <dbReference type="NCBI Taxonomy" id="97028"/>
    <lineage>
        <taxon>Eukaryota</taxon>
        <taxon>Viridiplantae</taxon>
        <taxon>Streptophyta</taxon>
        <taxon>Embryophyta</taxon>
        <taxon>Tracheophyta</taxon>
        <taxon>Spermatophyta</taxon>
        <taxon>Magnoliopsida</taxon>
        <taxon>eudicotyledons</taxon>
        <taxon>Gunneridae</taxon>
        <taxon>Pentapetalae</taxon>
        <taxon>rosids</taxon>
        <taxon>fabids</taxon>
        <taxon>Fabales</taxon>
        <taxon>Fabaceae</taxon>
        <taxon>Papilionoideae</taxon>
        <taxon>50 kb inversion clade</taxon>
        <taxon>NPAAA clade</taxon>
        <taxon>Hologalegina</taxon>
        <taxon>IRL clade</taxon>
        <taxon>Trifolieae</taxon>
        <taxon>Trifolium</taxon>
    </lineage>
</organism>
<sequence length="53" mass="5238">VLISQSHLRTPPCFSKSLLIISNSGVTAASETTGSILAVGNISSSTSSAATSS</sequence>
<protein>
    <submittedName>
        <fullName evidence="1">Uncharacterized protein</fullName>
    </submittedName>
</protein>
<dbReference type="EMBL" id="LXQA010203072">
    <property type="protein sequence ID" value="MCI33274.1"/>
    <property type="molecule type" value="Genomic_DNA"/>
</dbReference>
<evidence type="ECO:0000313" key="1">
    <source>
        <dbReference type="EMBL" id="MCI33274.1"/>
    </source>
</evidence>
<reference evidence="1 2" key="1">
    <citation type="journal article" date="2018" name="Front. Plant Sci.">
        <title>Red Clover (Trifolium pratense) and Zigzag Clover (T. medium) - A Picture of Genomic Similarities and Differences.</title>
        <authorList>
            <person name="Dluhosova J."/>
            <person name="Istvanek J."/>
            <person name="Nedelnik J."/>
            <person name="Repkova J."/>
        </authorList>
    </citation>
    <scope>NUCLEOTIDE SEQUENCE [LARGE SCALE GENOMIC DNA]</scope>
    <source>
        <strain evidence="2">cv. 10/8</strain>
        <tissue evidence="1">Leaf</tissue>
    </source>
</reference>
<feature type="non-terminal residue" evidence="1">
    <location>
        <position position="1"/>
    </location>
</feature>
<name>A0A392RB75_9FABA</name>
<dbReference type="Proteomes" id="UP000265520">
    <property type="component" value="Unassembled WGS sequence"/>
</dbReference>
<proteinExistence type="predicted"/>
<comment type="caution">
    <text evidence="1">The sequence shown here is derived from an EMBL/GenBank/DDBJ whole genome shotgun (WGS) entry which is preliminary data.</text>
</comment>